<reference evidence="1 2" key="1">
    <citation type="submission" date="2021-06" db="EMBL/GenBank/DDBJ databases">
        <title>Caerostris extrusa draft genome.</title>
        <authorList>
            <person name="Kono N."/>
            <person name="Arakawa K."/>
        </authorList>
    </citation>
    <scope>NUCLEOTIDE SEQUENCE [LARGE SCALE GENOMIC DNA]</scope>
</reference>
<dbReference type="EMBL" id="BPLR01005957">
    <property type="protein sequence ID" value="GIY06428.1"/>
    <property type="molecule type" value="Genomic_DNA"/>
</dbReference>
<proteinExistence type="predicted"/>
<accession>A0AAV4Q8R8</accession>
<evidence type="ECO:0000313" key="2">
    <source>
        <dbReference type="Proteomes" id="UP001054945"/>
    </source>
</evidence>
<gene>
    <name evidence="1" type="ORF">CEXT_150651</name>
</gene>
<sequence length="143" mass="15987">MEAKGKQKLREGKNKKKPFGFVTMAEDEKAGPGRKRGGRFCILLLKKKSASPNRNETSFPETEKLRASKKTKQDLEILDIFSKFAYLKSRGKLGIFYKVCVEPLHKSKDPVNATVSTKINSIQGTLIQPNSEPSTGNSFCLSY</sequence>
<keyword evidence="2" id="KW-1185">Reference proteome</keyword>
<organism evidence="1 2">
    <name type="scientific">Caerostris extrusa</name>
    <name type="common">Bark spider</name>
    <name type="synonym">Caerostris bankana</name>
    <dbReference type="NCBI Taxonomy" id="172846"/>
    <lineage>
        <taxon>Eukaryota</taxon>
        <taxon>Metazoa</taxon>
        <taxon>Ecdysozoa</taxon>
        <taxon>Arthropoda</taxon>
        <taxon>Chelicerata</taxon>
        <taxon>Arachnida</taxon>
        <taxon>Araneae</taxon>
        <taxon>Araneomorphae</taxon>
        <taxon>Entelegynae</taxon>
        <taxon>Araneoidea</taxon>
        <taxon>Araneidae</taxon>
        <taxon>Caerostris</taxon>
    </lineage>
</organism>
<evidence type="ECO:0000313" key="1">
    <source>
        <dbReference type="EMBL" id="GIY06428.1"/>
    </source>
</evidence>
<name>A0AAV4Q8R8_CAEEX</name>
<dbReference type="Proteomes" id="UP001054945">
    <property type="component" value="Unassembled WGS sequence"/>
</dbReference>
<protein>
    <submittedName>
        <fullName evidence="1">Uncharacterized protein</fullName>
    </submittedName>
</protein>
<dbReference type="AlphaFoldDB" id="A0AAV4Q8R8"/>
<comment type="caution">
    <text evidence="1">The sequence shown here is derived from an EMBL/GenBank/DDBJ whole genome shotgun (WGS) entry which is preliminary data.</text>
</comment>